<proteinExistence type="predicted"/>
<keyword evidence="1" id="KW-0472">Membrane</keyword>
<dbReference type="EMBL" id="FLRI01000614">
    <property type="protein sequence ID" value="SBT85033.1"/>
    <property type="molecule type" value="Genomic_DNA"/>
</dbReference>
<dbReference type="InterPro" id="IPR008780">
    <property type="entry name" value="Plasmodium_Vir"/>
</dbReference>
<dbReference type="Pfam" id="PF05795">
    <property type="entry name" value="Plasmodium_Vir"/>
    <property type="match status" value="1"/>
</dbReference>
<accession>A0A1D3JGC8</accession>
<sequence>MYLIFFTNHYTYTSVNNSLLSNLFSHSSYSIFQIGNDTINCTSWCDKTDKLYIRYPNIYKICCSINENLRSIDLSVRDENKVTYSRYLYYWMHEKISKILTSDTENEYRYIMSSLEIAWDNIVKNDYKLDNEKFSAIKDDTTMENVTKFKKLYEYYNDYGNIKEYISAKNSCDLYYSYLTSQNDLYNEISVICSTTDSKCPNFFHSIKNHSTPQSLLDTTPCKKLNTPQERTLPVSGDTYRNHISDHTTPSEISSPSSIIAAVFSLLGIFCIFIFLYKFTPCGFLLRKLISKKNKIKKYIDEQSEQDILENTSRCEEINSKNSKYNVSYL</sequence>
<evidence type="ECO:0000256" key="1">
    <source>
        <dbReference type="SAM" id="Phobius"/>
    </source>
</evidence>
<dbReference type="Proteomes" id="UP000242942">
    <property type="component" value="Unassembled WGS sequence"/>
</dbReference>
<dbReference type="AlphaFoldDB" id="A0A1D3JGC8"/>
<organism evidence="2 3">
    <name type="scientific">Plasmodium ovale</name>
    <name type="common">malaria parasite P. ovale</name>
    <dbReference type="NCBI Taxonomy" id="36330"/>
    <lineage>
        <taxon>Eukaryota</taxon>
        <taxon>Sar</taxon>
        <taxon>Alveolata</taxon>
        <taxon>Apicomplexa</taxon>
        <taxon>Aconoidasida</taxon>
        <taxon>Haemosporida</taxon>
        <taxon>Plasmodiidae</taxon>
        <taxon>Plasmodium</taxon>
        <taxon>Plasmodium (Plasmodium)</taxon>
    </lineage>
</organism>
<keyword evidence="3" id="KW-1185">Reference proteome</keyword>
<dbReference type="OrthoDB" id="10490440at2759"/>
<gene>
    <name evidence="2" type="primary">PocGH01_00060300</name>
    <name evidence="2" type="ORF">POCGH01_00060300</name>
</gene>
<dbReference type="VEuPathDB" id="PlasmoDB:PocGH01_00060300"/>
<dbReference type="VEuPathDB" id="PlasmoDB:POWCR01_000167800"/>
<keyword evidence="1" id="KW-0812">Transmembrane</keyword>
<evidence type="ECO:0000313" key="2">
    <source>
        <dbReference type="EMBL" id="SBT85033.1"/>
    </source>
</evidence>
<keyword evidence="1" id="KW-1133">Transmembrane helix</keyword>
<evidence type="ECO:0000313" key="3">
    <source>
        <dbReference type="Proteomes" id="UP000242942"/>
    </source>
</evidence>
<protein>
    <submittedName>
        <fullName evidence="2">PIR protein</fullName>
    </submittedName>
</protein>
<reference evidence="2 3" key="1">
    <citation type="submission" date="2016-06" db="EMBL/GenBank/DDBJ databases">
        <authorList>
            <consortium name="Pathogen Informatics"/>
        </authorList>
    </citation>
    <scope>NUCLEOTIDE SEQUENCE [LARGE SCALE GENOMIC DNA]</scope>
    <source>
        <strain evidence="2">PocGH01</strain>
    </source>
</reference>
<name>A0A1D3JGC8_PLAOA</name>
<feature type="transmembrane region" description="Helical" evidence="1">
    <location>
        <begin position="259"/>
        <end position="286"/>
    </location>
</feature>